<keyword evidence="2" id="KW-1185">Reference proteome</keyword>
<dbReference type="OrthoDB" id="6352234at2759"/>
<dbReference type="GO" id="GO:0031902">
    <property type="term" value="C:late endosome membrane"/>
    <property type="evidence" value="ECO:0007669"/>
    <property type="project" value="TreeGrafter"/>
</dbReference>
<protein>
    <submittedName>
        <fullName evidence="3">Uncharacterized protein LOC111137845</fullName>
    </submittedName>
</protein>
<dbReference type="KEGG" id="cvn:111137845"/>
<accession>A0A8B8EZ87</accession>
<dbReference type="Proteomes" id="UP000694844">
    <property type="component" value="Chromosome 5"/>
</dbReference>
<feature type="domain" description="Methyltransferase FkbM" evidence="1">
    <location>
        <begin position="122"/>
        <end position="262"/>
    </location>
</feature>
<dbReference type="GeneID" id="111137845"/>
<dbReference type="Pfam" id="PF05050">
    <property type="entry name" value="Methyltransf_21"/>
    <property type="match status" value="1"/>
</dbReference>
<dbReference type="GO" id="GO:0006888">
    <property type="term" value="P:endoplasmic reticulum to Golgi vesicle-mediated transport"/>
    <property type="evidence" value="ECO:0007669"/>
    <property type="project" value="TreeGrafter"/>
</dbReference>
<sequence>MLRRCRGFGRLRYILCIGPLLVFALTQFKSSGDLRLLSAPEGSVRDGRRLFGDVNGESSSSFDIWKLPPKDNRLLSTVKKMIEKPEKGDYNLTHPDLNDFSRGQSVRIDNLLKQQKNGFFVEIGASDGESGSVSLYFERTREWEGLLIEPHPGRYRQLRHKHRKATTLKACVRSNSTGSRREFHDEIEGHVTTPCLWLETILEALGRRTVDLLSVDARDQEMDILQAIPLSNYSIRVITVEFVEGSESDSSVMKYLMNNGYHANHQFVNHPLHRNDLVFTKEDLA</sequence>
<name>A0A8B8EZ87_CRAVI</name>
<dbReference type="PANTHER" id="PTHR34009">
    <property type="entry name" value="PROTEIN STAR"/>
    <property type="match status" value="1"/>
</dbReference>
<dbReference type="AlphaFoldDB" id="A0A8B8EZ87"/>
<evidence type="ECO:0000313" key="2">
    <source>
        <dbReference type="Proteomes" id="UP000694844"/>
    </source>
</evidence>
<dbReference type="InterPro" id="IPR006342">
    <property type="entry name" value="FkbM_mtfrase"/>
</dbReference>
<dbReference type="RefSeq" id="XP_022345247.1">
    <property type="nucleotide sequence ID" value="XM_022489539.1"/>
</dbReference>
<dbReference type="GO" id="GO:0005794">
    <property type="term" value="C:Golgi apparatus"/>
    <property type="evidence" value="ECO:0007669"/>
    <property type="project" value="TreeGrafter"/>
</dbReference>
<reference evidence="3" key="1">
    <citation type="submission" date="2025-08" db="UniProtKB">
        <authorList>
            <consortium name="RefSeq"/>
        </authorList>
    </citation>
    <scope>IDENTIFICATION</scope>
    <source>
        <tissue evidence="3">Whole sample</tissue>
    </source>
</reference>
<dbReference type="Gene3D" id="3.40.50.150">
    <property type="entry name" value="Vaccinia Virus protein VP39"/>
    <property type="match status" value="1"/>
</dbReference>
<dbReference type="SUPFAM" id="SSF53335">
    <property type="entry name" value="S-adenosyl-L-methionine-dependent methyltransferases"/>
    <property type="match status" value="1"/>
</dbReference>
<evidence type="ECO:0000313" key="3">
    <source>
        <dbReference type="RefSeq" id="XP_022345247.1"/>
    </source>
</evidence>
<dbReference type="GO" id="GO:0005886">
    <property type="term" value="C:plasma membrane"/>
    <property type="evidence" value="ECO:0007669"/>
    <property type="project" value="TreeGrafter"/>
</dbReference>
<dbReference type="GO" id="GO:0005789">
    <property type="term" value="C:endoplasmic reticulum membrane"/>
    <property type="evidence" value="ECO:0007669"/>
    <property type="project" value="TreeGrafter"/>
</dbReference>
<proteinExistence type="predicted"/>
<dbReference type="GO" id="GO:0016197">
    <property type="term" value="P:endosomal transport"/>
    <property type="evidence" value="ECO:0007669"/>
    <property type="project" value="TreeGrafter"/>
</dbReference>
<dbReference type="InterPro" id="IPR029063">
    <property type="entry name" value="SAM-dependent_MTases_sf"/>
</dbReference>
<dbReference type="PANTHER" id="PTHR34009:SF2">
    <property type="entry name" value="PROTEIN STAR"/>
    <property type="match status" value="1"/>
</dbReference>
<gene>
    <name evidence="3" type="primary">LOC111137845</name>
</gene>
<evidence type="ECO:0000259" key="1">
    <source>
        <dbReference type="Pfam" id="PF05050"/>
    </source>
</evidence>
<organism evidence="2 3">
    <name type="scientific">Crassostrea virginica</name>
    <name type="common">Eastern oyster</name>
    <dbReference type="NCBI Taxonomy" id="6565"/>
    <lineage>
        <taxon>Eukaryota</taxon>
        <taxon>Metazoa</taxon>
        <taxon>Spiralia</taxon>
        <taxon>Lophotrochozoa</taxon>
        <taxon>Mollusca</taxon>
        <taxon>Bivalvia</taxon>
        <taxon>Autobranchia</taxon>
        <taxon>Pteriomorphia</taxon>
        <taxon>Ostreida</taxon>
        <taxon>Ostreoidea</taxon>
        <taxon>Ostreidae</taxon>
        <taxon>Crassostrea</taxon>
    </lineage>
</organism>
<dbReference type="InterPro" id="IPR053202">
    <property type="entry name" value="EGF_Rcpt_Signaling_Reg"/>
</dbReference>